<keyword evidence="1" id="KW-0560">Oxidoreductase</keyword>
<proteinExistence type="predicted"/>
<gene>
    <name evidence="4" type="ORF">BWQ96_06218</name>
</gene>
<dbReference type="EMBL" id="NBIV01000103">
    <property type="protein sequence ID" value="PXF44045.1"/>
    <property type="molecule type" value="Genomic_DNA"/>
</dbReference>
<dbReference type="OrthoDB" id="550646at2759"/>
<protein>
    <submittedName>
        <fullName evidence="4">Metalloreductase STEAP4</fullName>
    </submittedName>
</protein>
<dbReference type="PANTHER" id="PTHR14239">
    <property type="entry name" value="DUDULIN-RELATED"/>
    <property type="match status" value="1"/>
</dbReference>
<feature type="transmembrane region" description="Helical" evidence="2">
    <location>
        <begin position="398"/>
        <end position="420"/>
    </location>
</feature>
<dbReference type="InterPro" id="IPR051267">
    <property type="entry name" value="STEAP_metalloreductase"/>
</dbReference>
<dbReference type="AlphaFoldDB" id="A0A2V3IPM9"/>
<dbReference type="PANTHER" id="PTHR14239:SF0">
    <property type="entry name" value="F420-DEPENDENT NADP REDUCTASE"/>
    <property type="match status" value="1"/>
</dbReference>
<evidence type="ECO:0000256" key="2">
    <source>
        <dbReference type="SAM" id="Phobius"/>
    </source>
</evidence>
<keyword evidence="2" id="KW-0472">Membrane</keyword>
<evidence type="ECO:0000313" key="5">
    <source>
        <dbReference type="Proteomes" id="UP000247409"/>
    </source>
</evidence>
<dbReference type="GO" id="GO:0016491">
    <property type="term" value="F:oxidoreductase activity"/>
    <property type="evidence" value="ECO:0007669"/>
    <property type="project" value="UniProtKB-KW"/>
</dbReference>
<reference evidence="4 5" key="1">
    <citation type="journal article" date="2018" name="Mol. Biol. Evol.">
        <title>Analysis of the draft genome of the red seaweed Gracilariopsis chorda provides insights into genome size evolution in Rhodophyta.</title>
        <authorList>
            <person name="Lee J."/>
            <person name="Yang E.C."/>
            <person name="Graf L."/>
            <person name="Yang J.H."/>
            <person name="Qiu H."/>
            <person name="Zel Zion U."/>
            <person name="Chan C.X."/>
            <person name="Stephens T.G."/>
            <person name="Weber A.P.M."/>
            <person name="Boo G.H."/>
            <person name="Boo S.M."/>
            <person name="Kim K.M."/>
            <person name="Shin Y."/>
            <person name="Jung M."/>
            <person name="Lee S.J."/>
            <person name="Yim H.S."/>
            <person name="Lee J.H."/>
            <person name="Bhattacharya D."/>
            <person name="Yoon H.S."/>
        </authorList>
    </citation>
    <scope>NUCLEOTIDE SEQUENCE [LARGE SCALE GENOMIC DNA]</scope>
    <source>
        <strain evidence="4 5">SKKU-2015</strain>
        <tissue evidence="4">Whole body</tissue>
    </source>
</reference>
<keyword evidence="5" id="KW-1185">Reference proteome</keyword>
<dbReference type="Gene3D" id="3.40.50.720">
    <property type="entry name" value="NAD(P)-binding Rossmann-like Domain"/>
    <property type="match status" value="1"/>
</dbReference>
<feature type="domain" description="Pyrroline-5-carboxylate reductase catalytic N-terminal" evidence="3">
    <location>
        <begin position="46"/>
        <end position="96"/>
    </location>
</feature>
<dbReference type="SUPFAM" id="SSF51735">
    <property type="entry name" value="NAD(P)-binding Rossmann-fold domains"/>
    <property type="match status" value="1"/>
</dbReference>
<feature type="transmembrane region" description="Helical" evidence="2">
    <location>
        <begin position="205"/>
        <end position="226"/>
    </location>
</feature>
<keyword evidence="2" id="KW-1133">Transmembrane helix</keyword>
<organism evidence="4 5">
    <name type="scientific">Gracilariopsis chorda</name>
    <dbReference type="NCBI Taxonomy" id="448386"/>
    <lineage>
        <taxon>Eukaryota</taxon>
        <taxon>Rhodophyta</taxon>
        <taxon>Florideophyceae</taxon>
        <taxon>Rhodymeniophycidae</taxon>
        <taxon>Gracilariales</taxon>
        <taxon>Gracilariaceae</taxon>
        <taxon>Gracilariopsis</taxon>
    </lineage>
</organism>
<dbReference type="Pfam" id="PF03807">
    <property type="entry name" value="F420_oxidored"/>
    <property type="match status" value="1"/>
</dbReference>
<feature type="transmembrane region" description="Helical" evidence="2">
    <location>
        <begin position="321"/>
        <end position="341"/>
    </location>
</feature>
<evidence type="ECO:0000259" key="3">
    <source>
        <dbReference type="Pfam" id="PF03807"/>
    </source>
</evidence>
<dbReference type="InterPro" id="IPR028939">
    <property type="entry name" value="P5C_Rdtase_cat_N"/>
</dbReference>
<sequence>MDDSDSNSAPNTPNSSQHVVVIGTGFFGNSITSYIRRVAPEYTVTQTSRSLTPPPEQCVQGADIVFLAVPSHCYPSVSESINSALQPHTILIDVANRPLRLIPFRFRDQDSSAITLHKLVPQNVHVVKAFNTVSANYLTELNEQDELPGNENLPFAANDQHAIQTMKAFCKDLQFNPLYRGTLEQTAPNMEHAPHRFFPLYKTSFIMAGIIWTWWILYSTLSTYVIHGRRGTPSRPWDKYPLSMFMATTGETSMTLFATVFLAGPVATALKRFGRRFPNYLINWLNRRKQIGLVAFLFASAHGIAGAISSSHIDDGWKGQFYFVLGILSYLMFAVLAVYSSGQSGSKLTWAEFRGVFSWVGTLALMLGVVHQGFWGAILLKHRPNPSYWVANGAIMPISWLGIIFPIFVLVVRGITWLPCFREKNSYKSMPVDTREVEAISV</sequence>
<feature type="transmembrane region" description="Helical" evidence="2">
    <location>
        <begin position="246"/>
        <end position="270"/>
    </location>
</feature>
<feature type="transmembrane region" description="Helical" evidence="2">
    <location>
        <begin position="291"/>
        <end position="309"/>
    </location>
</feature>
<accession>A0A2V3IPM9</accession>
<dbReference type="STRING" id="448386.A0A2V3IPM9"/>
<evidence type="ECO:0000313" key="4">
    <source>
        <dbReference type="EMBL" id="PXF44045.1"/>
    </source>
</evidence>
<dbReference type="Proteomes" id="UP000247409">
    <property type="component" value="Unassembled WGS sequence"/>
</dbReference>
<dbReference type="InterPro" id="IPR036291">
    <property type="entry name" value="NAD(P)-bd_dom_sf"/>
</dbReference>
<feature type="transmembrane region" description="Helical" evidence="2">
    <location>
        <begin position="353"/>
        <end position="378"/>
    </location>
</feature>
<name>A0A2V3IPM9_9FLOR</name>
<evidence type="ECO:0000256" key="1">
    <source>
        <dbReference type="ARBA" id="ARBA00023002"/>
    </source>
</evidence>
<comment type="caution">
    <text evidence="4">The sequence shown here is derived from an EMBL/GenBank/DDBJ whole genome shotgun (WGS) entry which is preliminary data.</text>
</comment>
<keyword evidence="2" id="KW-0812">Transmembrane</keyword>